<dbReference type="RefSeq" id="WP_168621952.1">
    <property type="nucleotide sequence ID" value="NZ_JAAZQQ010000001.1"/>
</dbReference>
<reference evidence="2 3" key="1">
    <citation type="submission" date="2020-04" db="EMBL/GenBank/DDBJ databases">
        <authorList>
            <person name="Yoon J."/>
        </authorList>
    </citation>
    <scope>NUCLEOTIDE SEQUENCE [LARGE SCALE GENOMIC DNA]</scope>
    <source>
        <strain evidence="2 3">KMU-115</strain>
    </source>
</reference>
<dbReference type="AlphaFoldDB" id="A0A7X6GWC4"/>
<dbReference type="Proteomes" id="UP000526408">
    <property type="component" value="Unassembled WGS sequence"/>
</dbReference>
<sequence>MGRDRRNEGAPEHFTKMLRVNMEAPAWRALSVHAQALYPWLKLEWKGPQANNNGRIEMSVRQAADLLGCSRETAALALRDLQRKGWLAVTQAACLGLKGAARGNQYELTEIALPGEGRRPRNLFRDWKPDREFPFADIRTNNPSGRNGRQKPVMRSRTPRHAQQDEAEHHVMAGRTSEAATSC</sequence>
<protein>
    <submittedName>
        <fullName evidence="2">Uncharacterized protein</fullName>
    </submittedName>
</protein>
<gene>
    <name evidence="2" type="ORF">HCU73_03250</name>
</gene>
<keyword evidence="3" id="KW-1185">Reference proteome</keyword>
<feature type="compositionally biased region" description="Basic residues" evidence="1">
    <location>
        <begin position="148"/>
        <end position="160"/>
    </location>
</feature>
<evidence type="ECO:0000313" key="2">
    <source>
        <dbReference type="EMBL" id="NKX43595.1"/>
    </source>
</evidence>
<dbReference type="Gene3D" id="1.10.10.10">
    <property type="entry name" value="Winged helix-like DNA-binding domain superfamily/Winged helix DNA-binding domain"/>
    <property type="match status" value="1"/>
</dbReference>
<dbReference type="InterPro" id="IPR036388">
    <property type="entry name" value="WH-like_DNA-bd_sf"/>
</dbReference>
<organism evidence="2 3">
    <name type="scientific">Roseicyclus persicicus</name>
    <dbReference type="NCBI Taxonomy" id="2650661"/>
    <lineage>
        <taxon>Bacteria</taxon>
        <taxon>Pseudomonadati</taxon>
        <taxon>Pseudomonadota</taxon>
        <taxon>Alphaproteobacteria</taxon>
        <taxon>Rhodobacterales</taxon>
        <taxon>Roseobacteraceae</taxon>
        <taxon>Roseicyclus</taxon>
    </lineage>
</organism>
<accession>A0A7X6GWC4</accession>
<name>A0A7X6GWC4_9RHOB</name>
<dbReference type="InterPro" id="IPR036390">
    <property type="entry name" value="WH_DNA-bd_sf"/>
</dbReference>
<feature type="region of interest" description="Disordered" evidence="1">
    <location>
        <begin position="134"/>
        <end position="183"/>
    </location>
</feature>
<comment type="caution">
    <text evidence="2">The sequence shown here is derived from an EMBL/GenBank/DDBJ whole genome shotgun (WGS) entry which is preliminary data.</text>
</comment>
<dbReference type="SUPFAM" id="SSF46785">
    <property type="entry name" value="Winged helix' DNA-binding domain"/>
    <property type="match status" value="1"/>
</dbReference>
<evidence type="ECO:0000256" key="1">
    <source>
        <dbReference type="SAM" id="MobiDB-lite"/>
    </source>
</evidence>
<dbReference type="EMBL" id="JAAZQQ010000001">
    <property type="protein sequence ID" value="NKX43595.1"/>
    <property type="molecule type" value="Genomic_DNA"/>
</dbReference>
<feature type="compositionally biased region" description="Basic and acidic residues" evidence="1">
    <location>
        <begin position="162"/>
        <end position="171"/>
    </location>
</feature>
<evidence type="ECO:0000313" key="3">
    <source>
        <dbReference type="Proteomes" id="UP000526408"/>
    </source>
</evidence>
<proteinExistence type="predicted"/>